<proteinExistence type="inferred from homology"/>
<dbReference type="KEGG" id="atw:C0099_14290"/>
<evidence type="ECO:0000256" key="3">
    <source>
        <dbReference type="ARBA" id="ARBA00021903"/>
    </source>
</evidence>
<feature type="region of interest" description="Disordered" evidence="8">
    <location>
        <begin position="1"/>
        <end position="23"/>
    </location>
</feature>
<dbReference type="EMBL" id="CP025682">
    <property type="protein sequence ID" value="AUN96005.1"/>
    <property type="molecule type" value="Genomic_DNA"/>
</dbReference>
<sequence>MQTDNSKTTSASEKVPSEPPVEVSDTEEVVVERGLKYLQRALLLVVAIMTVVATGMEILAVFEAGAVNLGDILLMFLYAEVISMVAVFYSGRGLTMVFPILIAITALARLIVLQGKEMDPSNILIEAGAIFLLALAAVVLLRFARK</sequence>
<feature type="transmembrane region" description="Helical" evidence="9">
    <location>
        <begin position="124"/>
        <end position="144"/>
    </location>
</feature>
<evidence type="ECO:0000313" key="10">
    <source>
        <dbReference type="EMBL" id="AUN96005.1"/>
    </source>
</evidence>
<comment type="similarity">
    <text evidence="2">Belongs to the PsiE family.</text>
</comment>
<dbReference type="RefSeq" id="WP_102248050.1">
    <property type="nucleotide sequence ID" value="NZ_CP025682.1"/>
</dbReference>
<dbReference type="PANTHER" id="PTHR37819">
    <property type="entry name" value="PROTEIN PSIE"/>
    <property type="match status" value="1"/>
</dbReference>
<evidence type="ECO:0000256" key="7">
    <source>
        <dbReference type="ARBA" id="ARBA00023136"/>
    </source>
</evidence>
<dbReference type="OrthoDB" id="9792470at2"/>
<organism evidence="10 11">
    <name type="scientific">Pseudazoarcus pumilus</name>
    <dbReference type="NCBI Taxonomy" id="2067960"/>
    <lineage>
        <taxon>Bacteria</taxon>
        <taxon>Pseudomonadati</taxon>
        <taxon>Pseudomonadota</taxon>
        <taxon>Betaproteobacteria</taxon>
        <taxon>Rhodocyclales</taxon>
        <taxon>Zoogloeaceae</taxon>
        <taxon>Pseudazoarcus</taxon>
    </lineage>
</organism>
<protein>
    <recommendedName>
        <fullName evidence="3">Protein PsiE</fullName>
    </recommendedName>
</protein>
<dbReference type="Pfam" id="PF06146">
    <property type="entry name" value="PsiE"/>
    <property type="match status" value="1"/>
</dbReference>
<dbReference type="PANTHER" id="PTHR37819:SF1">
    <property type="entry name" value="PROTEIN PSIE"/>
    <property type="match status" value="1"/>
</dbReference>
<feature type="transmembrane region" description="Helical" evidence="9">
    <location>
        <begin position="41"/>
        <end position="62"/>
    </location>
</feature>
<feature type="compositionally biased region" description="Polar residues" evidence="8">
    <location>
        <begin position="1"/>
        <end position="11"/>
    </location>
</feature>
<keyword evidence="11" id="KW-1185">Reference proteome</keyword>
<reference evidence="10 11" key="1">
    <citation type="submission" date="2018-01" db="EMBL/GenBank/DDBJ databases">
        <authorList>
            <person name="Fu G.-Y."/>
        </authorList>
    </citation>
    <scope>NUCLEOTIDE SEQUENCE [LARGE SCALE GENOMIC DNA]</scope>
    <source>
        <strain evidence="10 11">SY39</strain>
    </source>
</reference>
<dbReference type="InterPro" id="IPR009315">
    <property type="entry name" value="P_starv_induced_PsiE"/>
</dbReference>
<evidence type="ECO:0000256" key="5">
    <source>
        <dbReference type="ARBA" id="ARBA00022692"/>
    </source>
</evidence>
<dbReference type="Proteomes" id="UP000242205">
    <property type="component" value="Chromosome"/>
</dbReference>
<dbReference type="GO" id="GO:0005886">
    <property type="term" value="C:plasma membrane"/>
    <property type="evidence" value="ECO:0007669"/>
    <property type="project" value="UniProtKB-SubCell"/>
</dbReference>
<name>A0A2I6S9T2_9RHOO</name>
<comment type="subcellular location">
    <subcellularLocation>
        <location evidence="1">Cell inner membrane</location>
        <topology evidence="1">Multi-pass membrane protein</topology>
    </subcellularLocation>
</comment>
<evidence type="ECO:0000256" key="9">
    <source>
        <dbReference type="SAM" id="Phobius"/>
    </source>
</evidence>
<keyword evidence="6 9" id="KW-1133">Transmembrane helix</keyword>
<feature type="transmembrane region" description="Helical" evidence="9">
    <location>
        <begin position="68"/>
        <end position="89"/>
    </location>
</feature>
<keyword evidence="5 9" id="KW-0812">Transmembrane</keyword>
<evidence type="ECO:0000313" key="11">
    <source>
        <dbReference type="Proteomes" id="UP000242205"/>
    </source>
</evidence>
<dbReference type="GO" id="GO:0016036">
    <property type="term" value="P:cellular response to phosphate starvation"/>
    <property type="evidence" value="ECO:0007669"/>
    <property type="project" value="InterPro"/>
</dbReference>
<dbReference type="AlphaFoldDB" id="A0A2I6S9T2"/>
<evidence type="ECO:0000256" key="8">
    <source>
        <dbReference type="SAM" id="MobiDB-lite"/>
    </source>
</evidence>
<evidence type="ECO:0000256" key="1">
    <source>
        <dbReference type="ARBA" id="ARBA00004429"/>
    </source>
</evidence>
<gene>
    <name evidence="10" type="ORF">C0099_14290</name>
</gene>
<evidence type="ECO:0000256" key="4">
    <source>
        <dbReference type="ARBA" id="ARBA00022475"/>
    </source>
</evidence>
<evidence type="ECO:0000256" key="2">
    <source>
        <dbReference type="ARBA" id="ARBA00005632"/>
    </source>
</evidence>
<accession>A0A2I6S9T2</accession>
<keyword evidence="7 9" id="KW-0472">Membrane</keyword>
<feature type="transmembrane region" description="Helical" evidence="9">
    <location>
        <begin position="96"/>
        <end position="112"/>
    </location>
</feature>
<keyword evidence="4" id="KW-1003">Cell membrane</keyword>
<evidence type="ECO:0000256" key="6">
    <source>
        <dbReference type="ARBA" id="ARBA00022989"/>
    </source>
</evidence>
<dbReference type="InterPro" id="IPR020948">
    <property type="entry name" value="P_starv_induced_PsiE-like"/>
</dbReference>